<evidence type="ECO:0000256" key="4">
    <source>
        <dbReference type="PROSITE-ProRule" id="PRU00335"/>
    </source>
</evidence>
<evidence type="ECO:0000256" key="1">
    <source>
        <dbReference type="ARBA" id="ARBA00023015"/>
    </source>
</evidence>
<evidence type="ECO:0000256" key="3">
    <source>
        <dbReference type="ARBA" id="ARBA00023163"/>
    </source>
</evidence>
<dbReference type="SUPFAM" id="SSF48498">
    <property type="entry name" value="Tetracyclin repressor-like, C-terminal domain"/>
    <property type="match status" value="1"/>
</dbReference>
<name>A0ABP9P765_9PSEU</name>
<organism evidence="6 7">
    <name type="scientific">Pseudonocardia adelaidensis</name>
    <dbReference type="NCBI Taxonomy" id="648754"/>
    <lineage>
        <taxon>Bacteria</taxon>
        <taxon>Bacillati</taxon>
        <taxon>Actinomycetota</taxon>
        <taxon>Actinomycetes</taxon>
        <taxon>Pseudonocardiales</taxon>
        <taxon>Pseudonocardiaceae</taxon>
        <taxon>Pseudonocardia</taxon>
    </lineage>
</organism>
<evidence type="ECO:0000259" key="5">
    <source>
        <dbReference type="PROSITE" id="PS50977"/>
    </source>
</evidence>
<gene>
    <name evidence="6" type="ORF">GCM10023320_81560</name>
</gene>
<dbReference type="RefSeq" id="WP_345613188.1">
    <property type="nucleotide sequence ID" value="NZ_BAABJO010000056.1"/>
</dbReference>
<dbReference type="PRINTS" id="PR00455">
    <property type="entry name" value="HTHTETR"/>
</dbReference>
<dbReference type="Pfam" id="PF16925">
    <property type="entry name" value="TetR_C_13"/>
    <property type="match status" value="1"/>
</dbReference>
<comment type="caution">
    <text evidence="6">The sequence shown here is derived from an EMBL/GenBank/DDBJ whole genome shotgun (WGS) entry which is preliminary data.</text>
</comment>
<feature type="domain" description="HTH tetR-type" evidence="5">
    <location>
        <begin position="18"/>
        <end position="78"/>
    </location>
</feature>
<dbReference type="PANTHER" id="PTHR47506">
    <property type="entry name" value="TRANSCRIPTIONAL REGULATORY PROTEIN"/>
    <property type="match status" value="1"/>
</dbReference>
<dbReference type="InterPro" id="IPR009057">
    <property type="entry name" value="Homeodomain-like_sf"/>
</dbReference>
<feature type="DNA-binding region" description="H-T-H motif" evidence="4">
    <location>
        <begin position="41"/>
        <end position="60"/>
    </location>
</feature>
<dbReference type="Gene3D" id="1.10.10.60">
    <property type="entry name" value="Homeodomain-like"/>
    <property type="match status" value="1"/>
</dbReference>
<keyword evidence="7" id="KW-1185">Reference proteome</keyword>
<evidence type="ECO:0000256" key="2">
    <source>
        <dbReference type="ARBA" id="ARBA00023125"/>
    </source>
</evidence>
<dbReference type="PANTHER" id="PTHR47506:SF6">
    <property type="entry name" value="HTH-TYPE TRANSCRIPTIONAL REPRESSOR NEMR"/>
    <property type="match status" value="1"/>
</dbReference>
<dbReference type="Gene3D" id="1.10.357.10">
    <property type="entry name" value="Tetracycline Repressor, domain 2"/>
    <property type="match status" value="1"/>
</dbReference>
<reference evidence="7" key="1">
    <citation type="journal article" date="2019" name="Int. J. Syst. Evol. Microbiol.">
        <title>The Global Catalogue of Microorganisms (GCM) 10K type strain sequencing project: providing services to taxonomists for standard genome sequencing and annotation.</title>
        <authorList>
            <consortium name="The Broad Institute Genomics Platform"/>
            <consortium name="The Broad Institute Genome Sequencing Center for Infectious Disease"/>
            <person name="Wu L."/>
            <person name="Ma J."/>
        </authorList>
    </citation>
    <scope>NUCLEOTIDE SEQUENCE [LARGE SCALE GENOMIC DNA]</scope>
    <source>
        <strain evidence="7">JCM 18302</strain>
    </source>
</reference>
<dbReference type="InterPro" id="IPR011075">
    <property type="entry name" value="TetR_C"/>
</dbReference>
<keyword evidence="3" id="KW-0804">Transcription</keyword>
<dbReference type="Proteomes" id="UP001500804">
    <property type="component" value="Unassembled WGS sequence"/>
</dbReference>
<keyword evidence="1" id="KW-0805">Transcription regulation</keyword>
<dbReference type="Pfam" id="PF00440">
    <property type="entry name" value="TetR_N"/>
    <property type="match status" value="1"/>
</dbReference>
<evidence type="ECO:0000313" key="7">
    <source>
        <dbReference type="Proteomes" id="UP001500804"/>
    </source>
</evidence>
<accession>A0ABP9P765</accession>
<sequence>MTSVGAQSPVRRLTARGAVTRDRIVRAAADLMHAAGVAGTTMDQVVDASRTSKSQLYHYFADKDALVAAVIKLQVARVLEFQEPYLERLASVADLRRWRDAVVWFVEDARGANGCAVGSLSSELADRSEPARILIQAAFRTWESYLAAGLRRMQDRGELDDGADPGELAIGLMAAYQGGYLLSQAARSSRPMAMALDLALDSIEARRLGGDRAGAAADPVQARTAVT</sequence>
<evidence type="ECO:0000313" key="6">
    <source>
        <dbReference type="EMBL" id="GAA5141904.1"/>
    </source>
</evidence>
<dbReference type="InterPro" id="IPR036271">
    <property type="entry name" value="Tet_transcr_reg_TetR-rel_C_sf"/>
</dbReference>
<keyword evidence="2 4" id="KW-0238">DNA-binding</keyword>
<protein>
    <submittedName>
        <fullName evidence="6">TetR/AcrR family transcriptional regulator</fullName>
    </submittedName>
</protein>
<proteinExistence type="predicted"/>
<dbReference type="SUPFAM" id="SSF46689">
    <property type="entry name" value="Homeodomain-like"/>
    <property type="match status" value="1"/>
</dbReference>
<dbReference type="EMBL" id="BAABJO010000056">
    <property type="protein sequence ID" value="GAA5141904.1"/>
    <property type="molecule type" value="Genomic_DNA"/>
</dbReference>
<dbReference type="PROSITE" id="PS50977">
    <property type="entry name" value="HTH_TETR_2"/>
    <property type="match status" value="1"/>
</dbReference>
<dbReference type="InterPro" id="IPR001647">
    <property type="entry name" value="HTH_TetR"/>
</dbReference>